<dbReference type="Proteomes" id="UP000198211">
    <property type="component" value="Unassembled WGS sequence"/>
</dbReference>
<organism evidence="3 4">
    <name type="scientific">Phytophthora megakarya</name>
    <dbReference type="NCBI Taxonomy" id="4795"/>
    <lineage>
        <taxon>Eukaryota</taxon>
        <taxon>Sar</taxon>
        <taxon>Stramenopiles</taxon>
        <taxon>Oomycota</taxon>
        <taxon>Peronosporomycetes</taxon>
        <taxon>Peronosporales</taxon>
        <taxon>Peronosporaceae</taxon>
        <taxon>Phytophthora</taxon>
    </lineage>
</organism>
<dbReference type="PRINTS" id="PR00348">
    <property type="entry name" value="UBIQUITIN"/>
</dbReference>
<dbReference type="Gene3D" id="3.10.20.90">
    <property type="entry name" value="Phosphatidylinositol 3-kinase Catalytic Subunit, Chain A, domain 1"/>
    <property type="match status" value="1"/>
</dbReference>
<dbReference type="Pfam" id="PF00240">
    <property type="entry name" value="ubiquitin"/>
    <property type="match status" value="1"/>
</dbReference>
<evidence type="ECO:0000259" key="2">
    <source>
        <dbReference type="PROSITE" id="PS50053"/>
    </source>
</evidence>
<protein>
    <recommendedName>
        <fullName evidence="2">Ubiquitin-like domain-containing protein</fullName>
    </recommendedName>
</protein>
<dbReference type="InterPro" id="IPR029071">
    <property type="entry name" value="Ubiquitin-like_domsf"/>
</dbReference>
<evidence type="ECO:0000313" key="4">
    <source>
        <dbReference type="Proteomes" id="UP000198211"/>
    </source>
</evidence>
<feature type="region of interest" description="Disordered" evidence="1">
    <location>
        <begin position="1"/>
        <end position="27"/>
    </location>
</feature>
<feature type="compositionally biased region" description="Polar residues" evidence="1">
    <location>
        <begin position="14"/>
        <end position="26"/>
    </location>
</feature>
<reference evidence="4" key="1">
    <citation type="submission" date="2017-03" db="EMBL/GenBank/DDBJ databases">
        <title>Phytopthora megakarya and P. palmivora, two closely related causual agents of cacao black pod achieved similar genome size and gene model numbers by different mechanisms.</title>
        <authorList>
            <person name="Ali S."/>
            <person name="Shao J."/>
            <person name="Larry D.J."/>
            <person name="Kronmiller B."/>
            <person name="Shen D."/>
            <person name="Strem M.D."/>
            <person name="Melnick R.L."/>
            <person name="Guiltinan M.J."/>
            <person name="Tyler B.M."/>
            <person name="Meinhardt L.W."/>
            <person name="Bailey B.A."/>
        </authorList>
    </citation>
    <scope>NUCLEOTIDE SEQUENCE [LARGE SCALE GENOMIC DNA]</scope>
    <source>
        <strain evidence="4">zdho120</strain>
    </source>
</reference>
<proteinExistence type="predicted"/>
<feature type="domain" description="Ubiquitin-like" evidence="2">
    <location>
        <begin position="24"/>
        <end position="54"/>
    </location>
</feature>
<dbReference type="SUPFAM" id="SSF54236">
    <property type="entry name" value="Ubiquitin-like"/>
    <property type="match status" value="1"/>
</dbReference>
<dbReference type="EMBL" id="NBNE01003744">
    <property type="protein sequence ID" value="OWZ06951.1"/>
    <property type="molecule type" value="Genomic_DNA"/>
</dbReference>
<comment type="caution">
    <text evidence="3">The sequence shown here is derived from an EMBL/GenBank/DDBJ whole genome shotgun (WGS) entry which is preliminary data.</text>
</comment>
<dbReference type="InterPro" id="IPR000626">
    <property type="entry name" value="Ubiquitin-like_dom"/>
</dbReference>
<evidence type="ECO:0000256" key="1">
    <source>
        <dbReference type="SAM" id="MobiDB-lite"/>
    </source>
</evidence>
<dbReference type="STRING" id="4795.A0A225VN38"/>
<dbReference type="OrthoDB" id="428577at2759"/>
<keyword evidence="4" id="KW-1185">Reference proteome</keyword>
<dbReference type="AlphaFoldDB" id="A0A225VN38"/>
<accession>A0A225VN38</accession>
<gene>
    <name evidence="3" type="ORF">PHMEG_00020723</name>
</gene>
<evidence type="ECO:0000313" key="3">
    <source>
        <dbReference type="EMBL" id="OWZ06951.1"/>
    </source>
</evidence>
<sequence length="119" mass="13418">MSSDSTDDVKQEIQNRNMLHRTSNGKQLEDGRMLAQYAILQGSTIHLVLRLRGGGGPPMFFADIFDGSKPTVTKFSPRAPQWCTCQKGLNTEGRCENQECEAFRERLIEPKQFNTLNPS</sequence>
<dbReference type="InterPro" id="IPR019956">
    <property type="entry name" value="Ubiquitin_dom"/>
</dbReference>
<dbReference type="PROSITE" id="PS50053">
    <property type="entry name" value="UBIQUITIN_2"/>
    <property type="match status" value="1"/>
</dbReference>
<name>A0A225VN38_9STRA</name>